<protein>
    <submittedName>
        <fullName evidence="12">Mechanosensitive ion channel</fullName>
    </submittedName>
</protein>
<keyword evidence="8" id="KW-0732">Signal</keyword>
<dbReference type="InterPro" id="IPR011066">
    <property type="entry name" value="MscS_channel_C_sf"/>
</dbReference>
<dbReference type="GO" id="GO:0005886">
    <property type="term" value="C:plasma membrane"/>
    <property type="evidence" value="ECO:0007669"/>
    <property type="project" value="UniProtKB-SubCell"/>
</dbReference>
<dbReference type="Proteomes" id="UP000321926">
    <property type="component" value="Unassembled WGS sequence"/>
</dbReference>
<feature type="transmembrane region" description="Helical" evidence="7">
    <location>
        <begin position="408"/>
        <end position="427"/>
    </location>
</feature>
<feature type="transmembrane region" description="Helical" evidence="7">
    <location>
        <begin position="347"/>
        <end position="368"/>
    </location>
</feature>
<feature type="transmembrane region" description="Helical" evidence="7">
    <location>
        <begin position="321"/>
        <end position="340"/>
    </location>
</feature>
<organism evidence="12 13">
    <name type="scientific">Pontibacter qinzhouensis</name>
    <dbReference type="NCBI Taxonomy" id="2603253"/>
    <lineage>
        <taxon>Bacteria</taxon>
        <taxon>Pseudomonadati</taxon>
        <taxon>Bacteroidota</taxon>
        <taxon>Cytophagia</taxon>
        <taxon>Cytophagales</taxon>
        <taxon>Hymenobacteraceae</taxon>
        <taxon>Pontibacter</taxon>
    </lineage>
</organism>
<comment type="subcellular location">
    <subcellularLocation>
        <location evidence="1">Cell membrane</location>
        <topology evidence="1">Multi-pass membrane protein</topology>
    </subcellularLocation>
</comment>
<evidence type="ECO:0000256" key="2">
    <source>
        <dbReference type="ARBA" id="ARBA00008017"/>
    </source>
</evidence>
<keyword evidence="5 7" id="KW-1133">Transmembrane helix</keyword>
<dbReference type="Gene3D" id="2.30.30.60">
    <property type="match status" value="1"/>
</dbReference>
<feature type="transmembrane region" description="Helical" evidence="7">
    <location>
        <begin position="255"/>
        <end position="274"/>
    </location>
</feature>
<evidence type="ECO:0000256" key="6">
    <source>
        <dbReference type="ARBA" id="ARBA00023136"/>
    </source>
</evidence>
<dbReference type="EMBL" id="VRTY01000055">
    <property type="protein sequence ID" value="TXK37886.1"/>
    <property type="molecule type" value="Genomic_DNA"/>
</dbReference>
<feature type="domain" description="Mechanosensitive ion channel MscS C-terminal" evidence="10">
    <location>
        <begin position="695"/>
        <end position="776"/>
    </location>
</feature>
<dbReference type="InterPro" id="IPR011014">
    <property type="entry name" value="MscS_channel_TM-2"/>
</dbReference>
<feature type="domain" description="Mechanosensitive ion channel MscS" evidence="9">
    <location>
        <begin position="620"/>
        <end position="686"/>
    </location>
</feature>
<gene>
    <name evidence="12" type="ORF">FVR03_14585</name>
</gene>
<dbReference type="InterPro" id="IPR049142">
    <property type="entry name" value="MS_channel_1st"/>
</dbReference>
<comment type="similarity">
    <text evidence="2">Belongs to the MscS (TC 1.A.23) family.</text>
</comment>
<evidence type="ECO:0000313" key="12">
    <source>
        <dbReference type="EMBL" id="TXK37886.1"/>
    </source>
</evidence>
<feature type="transmembrane region" description="Helical" evidence="7">
    <location>
        <begin position="374"/>
        <end position="396"/>
    </location>
</feature>
<dbReference type="Pfam" id="PF21088">
    <property type="entry name" value="MS_channel_1st"/>
    <property type="match status" value="1"/>
</dbReference>
<evidence type="ECO:0000256" key="1">
    <source>
        <dbReference type="ARBA" id="ARBA00004651"/>
    </source>
</evidence>
<reference evidence="12 13" key="1">
    <citation type="submission" date="2019-08" db="EMBL/GenBank/DDBJ databases">
        <authorList>
            <person name="Shi S."/>
        </authorList>
    </citation>
    <scope>NUCLEOTIDE SEQUENCE [LARGE SCALE GENOMIC DNA]</scope>
    <source>
        <strain evidence="12 13">GY10130</strain>
    </source>
</reference>
<sequence length="778" mass="89025">MVKKTRILLLLLFLLTCTQWVMGQDTSTNARTPAQAVDSLLARVEEARISLDRINAVNRRGFSTSSVEQSLPEIAANLHTIQQNLLFYSRVIDIKNLQMYKVLLNNMQQVLNERRTILSGFNRELISMNAEINSFSSDTLLLALSTDSLFTTLYRNELGLLKEQWQLASGATSQNLEKINKIQSDLSGLYFLTNELQSRVDELLRAYNSRNFTREYAYIWNAADHAVEEEHLSYMLRKSYEGQQQLLTYYFLENWHNWLWLLGITLLFIWWVFTNYRKIKQNNRNMVVAYKQIKYLKPVPILSALVLALNIAPFFDLHPPTAYVEIMQFFLMLALTVLFWRNWPRHLFFYWIAIFILFIIFAVSSSIINPSPALRVGLLIFNCISVVFGLFFTWHIRQALSLAGFVKYVSVIYIVLNVLAILFNIFGRLTLAKITSTTAIFGLTQIIGLQILVELITEAFFLQIEASKLSDNTESRFNFDYQKMEATATKILSSLVVVFWLAIFTTNLNIYTPIYSVLEEFLTKTRTLGSITFTIGNVLLFFGILYLANNLQKYVGYFFGVRNNDFITGRNIKGSRMVIVRLVLMVAGFLLAISASGMPLTNITVVLGALGVGIGLGLQNIVNNLVSGIILIFERPFELGDSIEIGTKKGRVKDIGIRSSRLVTTEGSEVIVPNGDLLSGQVTNWTLNNRNVRVELLIKVDPNTDFEQLKKLIREEVEKSPNVLKRIAPDILLNNITSTFLELKILFWVTNIRQDQAARSEVLLRIYKRLTQQEIKLL</sequence>
<dbReference type="OrthoDB" id="9809206at2"/>
<keyword evidence="3" id="KW-1003">Cell membrane</keyword>
<feature type="transmembrane region" description="Helical" evidence="7">
    <location>
        <begin position="295"/>
        <end position="315"/>
    </location>
</feature>
<name>A0A5C8JLI1_9BACT</name>
<dbReference type="InterPro" id="IPR052702">
    <property type="entry name" value="MscS-like_channel"/>
</dbReference>
<keyword evidence="13" id="KW-1185">Reference proteome</keyword>
<evidence type="ECO:0000256" key="3">
    <source>
        <dbReference type="ARBA" id="ARBA00022475"/>
    </source>
</evidence>
<evidence type="ECO:0000259" key="11">
    <source>
        <dbReference type="Pfam" id="PF21088"/>
    </source>
</evidence>
<keyword evidence="6 7" id="KW-0472">Membrane</keyword>
<evidence type="ECO:0000256" key="5">
    <source>
        <dbReference type="ARBA" id="ARBA00022989"/>
    </source>
</evidence>
<dbReference type="SUPFAM" id="SSF82689">
    <property type="entry name" value="Mechanosensitive channel protein MscS (YggB), C-terminal domain"/>
    <property type="match status" value="1"/>
</dbReference>
<dbReference type="AlphaFoldDB" id="A0A5C8JLI1"/>
<dbReference type="Gene3D" id="1.10.287.1260">
    <property type="match status" value="1"/>
</dbReference>
<feature type="transmembrane region" description="Helical" evidence="7">
    <location>
        <begin position="603"/>
        <end position="633"/>
    </location>
</feature>
<dbReference type="PANTHER" id="PTHR30347:SF1">
    <property type="entry name" value="MECHANOSENSITIVE CHANNEL MSCK"/>
    <property type="match status" value="1"/>
</dbReference>
<dbReference type="GO" id="GO:0008381">
    <property type="term" value="F:mechanosensitive monoatomic ion channel activity"/>
    <property type="evidence" value="ECO:0007669"/>
    <property type="project" value="UniProtKB-ARBA"/>
</dbReference>
<feature type="signal peptide" evidence="8">
    <location>
        <begin position="1"/>
        <end position="23"/>
    </location>
</feature>
<dbReference type="RefSeq" id="WP_147922497.1">
    <property type="nucleotide sequence ID" value="NZ_VRTY01000055.1"/>
</dbReference>
<feature type="chain" id="PRO_5023010149" evidence="8">
    <location>
        <begin position="24"/>
        <end position="778"/>
    </location>
</feature>
<dbReference type="SUPFAM" id="SSF50182">
    <property type="entry name" value="Sm-like ribonucleoproteins"/>
    <property type="match status" value="1"/>
</dbReference>
<keyword evidence="4 7" id="KW-0812">Transmembrane</keyword>
<feature type="transmembrane region" description="Helical" evidence="7">
    <location>
        <begin position="491"/>
        <end position="511"/>
    </location>
</feature>
<feature type="domain" description="Mechanosensitive ion channel transmembrane helices 2/3" evidence="11">
    <location>
        <begin position="579"/>
        <end position="619"/>
    </location>
</feature>
<feature type="transmembrane region" description="Helical" evidence="7">
    <location>
        <begin position="439"/>
        <end position="462"/>
    </location>
</feature>
<dbReference type="Gene3D" id="3.30.70.100">
    <property type="match status" value="1"/>
</dbReference>
<evidence type="ECO:0000313" key="13">
    <source>
        <dbReference type="Proteomes" id="UP000321926"/>
    </source>
</evidence>
<evidence type="ECO:0000256" key="7">
    <source>
        <dbReference type="SAM" id="Phobius"/>
    </source>
</evidence>
<evidence type="ECO:0000256" key="8">
    <source>
        <dbReference type="SAM" id="SignalP"/>
    </source>
</evidence>
<comment type="caution">
    <text evidence="12">The sequence shown here is derived from an EMBL/GenBank/DDBJ whole genome shotgun (WGS) entry which is preliminary data.</text>
</comment>
<feature type="transmembrane region" description="Helical" evidence="7">
    <location>
        <begin position="531"/>
        <end position="548"/>
    </location>
</feature>
<dbReference type="InterPro" id="IPR023408">
    <property type="entry name" value="MscS_beta-dom_sf"/>
</dbReference>
<dbReference type="Pfam" id="PF21082">
    <property type="entry name" value="MS_channel_3rd"/>
    <property type="match status" value="1"/>
</dbReference>
<evidence type="ECO:0000259" key="10">
    <source>
        <dbReference type="Pfam" id="PF21082"/>
    </source>
</evidence>
<dbReference type="InterPro" id="IPR010920">
    <property type="entry name" value="LSM_dom_sf"/>
</dbReference>
<dbReference type="InterPro" id="IPR006685">
    <property type="entry name" value="MscS_channel_2nd"/>
</dbReference>
<dbReference type="Pfam" id="PF00924">
    <property type="entry name" value="MS_channel_2nd"/>
    <property type="match status" value="1"/>
</dbReference>
<accession>A0A5C8JLI1</accession>
<evidence type="ECO:0000259" key="9">
    <source>
        <dbReference type="Pfam" id="PF00924"/>
    </source>
</evidence>
<dbReference type="SUPFAM" id="SSF82861">
    <property type="entry name" value="Mechanosensitive channel protein MscS (YggB), transmembrane region"/>
    <property type="match status" value="1"/>
</dbReference>
<dbReference type="InterPro" id="IPR049278">
    <property type="entry name" value="MS_channel_C"/>
</dbReference>
<dbReference type="PANTHER" id="PTHR30347">
    <property type="entry name" value="POTASSIUM CHANNEL RELATED"/>
    <property type="match status" value="1"/>
</dbReference>
<evidence type="ECO:0000256" key="4">
    <source>
        <dbReference type="ARBA" id="ARBA00022692"/>
    </source>
</evidence>
<proteinExistence type="inferred from homology"/>
<feature type="transmembrane region" description="Helical" evidence="7">
    <location>
        <begin position="578"/>
        <end position="597"/>
    </location>
</feature>